<dbReference type="Proteomes" id="UP000663193">
    <property type="component" value="Chromosome 7"/>
</dbReference>
<reference evidence="2" key="1">
    <citation type="journal article" date="2021" name="BMC Genomics">
        <title>Chromosome-level genome assembly and manually-curated proteome of model necrotroph Parastagonospora nodorum Sn15 reveals a genome-wide trove of candidate effector homologs, and redundancy of virulence-related functions within an accessory chromosome.</title>
        <authorList>
            <person name="Bertazzoni S."/>
            <person name="Jones D.A.B."/>
            <person name="Phan H.T."/>
            <person name="Tan K.-C."/>
            <person name="Hane J.K."/>
        </authorList>
    </citation>
    <scope>NUCLEOTIDE SEQUENCE [LARGE SCALE GENOMIC DNA]</scope>
    <source>
        <strain evidence="2">SN15 / ATCC MYA-4574 / FGSC 10173)</strain>
    </source>
</reference>
<proteinExistence type="predicted"/>
<evidence type="ECO:0000313" key="2">
    <source>
        <dbReference type="Proteomes" id="UP000663193"/>
    </source>
</evidence>
<sequence length="140" mass="16375">MESSWMSMEQIEINILLDTRLRHLYKLSFVTRSCKLEHIPTQAKNQPTASLRIFIIFISIYPHTSILHHYANSYLPCIPFTCHVSHFSYIHHTCINSNRSILKLVQGRRTDAVAFMALFEKEKALYVRRCLSECDDRTAT</sequence>
<dbReference type="EMBL" id="CP069029">
    <property type="protein sequence ID" value="QRC97097.1"/>
    <property type="molecule type" value="Genomic_DNA"/>
</dbReference>
<keyword evidence="2" id="KW-1185">Reference proteome</keyword>
<dbReference type="AlphaFoldDB" id="A0A7U2F1V7"/>
<gene>
    <name evidence="1" type="ORF">JI435_410080</name>
</gene>
<protein>
    <submittedName>
        <fullName evidence="1">Uncharacterized protein</fullName>
    </submittedName>
</protein>
<dbReference type="VEuPathDB" id="FungiDB:JI435_410080"/>
<evidence type="ECO:0000313" key="1">
    <source>
        <dbReference type="EMBL" id="QRC97097.1"/>
    </source>
</evidence>
<name>A0A7U2F1V7_PHANO</name>
<organism evidence="1 2">
    <name type="scientific">Phaeosphaeria nodorum (strain SN15 / ATCC MYA-4574 / FGSC 10173)</name>
    <name type="common">Glume blotch fungus</name>
    <name type="synonym">Parastagonospora nodorum</name>
    <dbReference type="NCBI Taxonomy" id="321614"/>
    <lineage>
        <taxon>Eukaryota</taxon>
        <taxon>Fungi</taxon>
        <taxon>Dikarya</taxon>
        <taxon>Ascomycota</taxon>
        <taxon>Pezizomycotina</taxon>
        <taxon>Dothideomycetes</taxon>
        <taxon>Pleosporomycetidae</taxon>
        <taxon>Pleosporales</taxon>
        <taxon>Pleosporineae</taxon>
        <taxon>Phaeosphaeriaceae</taxon>
        <taxon>Parastagonospora</taxon>
    </lineage>
</organism>
<accession>A0A7U2F1V7</accession>